<evidence type="ECO:0000259" key="9">
    <source>
        <dbReference type="SMART" id="SM00761"/>
    </source>
</evidence>
<dbReference type="GO" id="GO:0010628">
    <property type="term" value="P:positive regulation of gene expression"/>
    <property type="evidence" value="ECO:0007669"/>
    <property type="project" value="UniProtKB-ARBA"/>
</dbReference>
<dbReference type="GO" id="GO:0033698">
    <property type="term" value="C:Rpd3L complex"/>
    <property type="evidence" value="ECO:0007669"/>
    <property type="project" value="UniProtKB-ARBA"/>
</dbReference>
<evidence type="ECO:0000256" key="1">
    <source>
        <dbReference type="ARBA" id="ARBA00004123"/>
    </source>
</evidence>
<dbReference type="InterPro" id="IPR013194">
    <property type="entry name" value="HDAC_interact_dom"/>
</dbReference>
<dbReference type="GO" id="GO:0000122">
    <property type="term" value="P:negative regulation of transcription by RNA polymerase II"/>
    <property type="evidence" value="ECO:0007669"/>
    <property type="project" value="TreeGrafter"/>
</dbReference>
<keyword evidence="6 7" id="KW-0539">Nucleus</keyword>
<feature type="region of interest" description="Disordered" evidence="8">
    <location>
        <begin position="1015"/>
        <end position="1097"/>
    </location>
</feature>
<keyword evidence="2" id="KW-0678">Repressor</keyword>
<dbReference type="InterPro" id="IPR036600">
    <property type="entry name" value="PAH_sf"/>
</dbReference>
<feature type="compositionally biased region" description="Polar residues" evidence="8">
    <location>
        <begin position="25"/>
        <end position="39"/>
    </location>
</feature>
<keyword evidence="5" id="KW-0804">Transcription</keyword>
<keyword evidence="11" id="KW-1185">Reference proteome</keyword>
<dbReference type="EMBL" id="CAUWAG010000003">
    <property type="protein sequence ID" value="CAJ2500045.1"/>
    <property type="molecule type" value="Genomic_DNA"/>
</dbReference>
<gene>
    <name evidence="10" type="ORF">KHLLAP_LOCUS513</name>
</gene>
<feature type="region of interest" description="Disordered" evidence="8">
    <location>
        <begin position="126"/>
        <end position="184"/>
    </location>
</feature>
<keyword evidence="3" id="KW-0677">Repeat</keyword>
<feature type="compositionally biased region" description="Acidic residues" evidence="8">
    <location>
        <begin position="1017"/>
        <end position="1026"/>
    </location>
</feature>
<dbReference type="FunFam" id="1.20.1160.11:FF:000001">
    <property type="entry name" value="Paired amphipathic helix protein Sin3"/>
    <property type="match status" value="1"/>
</dbReference>
<dbReference type="InterPro" id="IPR039774">
    <property type="entry name" value="Sin3-like"/>
</dbReference>
<organism evidence="10 11">
    <name type="scientific">Anthostomella pinea</name>
    <dbReference type="NCBI Taxonomy" id="933095"/>
    <lineage>
        <taxon>Eukaryota</taxon>
        <taxon>Fungi</taxon>
        <taxon>Dikarya</taxon>
        <taxon>Ascomycota</taxon>
        <taxon>Pezizomycotina</taxon>
        <taxon>Sordariomycetes</taxon>
        <taxon>Xylariomycetidae</taxon>
        <taxon>Xylariales</taxon>
        <taxon>Xylariaceae</taxon>
        <taxon>Anthostomella</taxon>
    </lineage>
</organism>
<evidence type="ECO:0000256" key="4">
    <source>
        <dbReference type="ARBA" id="ARBA00023015"/>
    </source>
</evidence>
<feature type="compositionally biased region" description="Polar residues" evidence="8">
    <location>
        <begin position="325"/>
        <end position="341"/>
    </location>
</feature>
<sequence>MNSHPDDISHRDRESAERHHRDQFPTGTPHHSNTASLQIHQPVASRLPGAISPGGLLMNHGGSGPPMPLGAPSGPVNAFGGPLPNDSNRPPQHSAQNASQMLGALAGGPNPAPSVPAGGLGPIFGGPLQQDGPRPTQGMPFGGGSGGAGGGGGGGMPGGGHPMPGAASGGGGSGSSGALPQGQQPILNRSVPCLELPSSAAVAPTDIMSSQDALSYLDQVKVQFSEQPDVYNKFLDIMKDFKSQTIDTPGVINRVSELFAGNPSLIQGFNTFLPPGYRIECGGGDPNTIRVTTPMGTTVQSITGSRNQGEAAHGQPALNGPFFNHRSSTSNWQPAQPHNSIESPEAAFSVPAMNGANLFGAGQGSTASVVAAAAALDGPAGGGQQPQQQQQQQQQQRGNSHAPNAATTPNPPTTRNAITPTPGIAAQGSANGSGNQQANMEKRGPVEFNHAISYVNKIKNRFQDKPEIYKQFLEILQTYQREQKPIHDVYAQVTGLFNTAPDLLEDFKQFLPESAASNKNGPRSEDVLAMTSLAQATPQPAHTAKDGQRLPPVGNFAPPASASKDSKKRPRNEKQPPPSALTMSDSPALGSRAMPGVGPMSKRPKVNHKPLATDALSIEPTLTPVLPEPMAPTSSANATSEEMAFFEKVKKYIGNRSTMNEFLKLCNMYSQCLIDTNDLVHKASQFIGGNPELMEYFTKFVQFEGADEVIENRPRPPVEKVSLSNCRGSGPSYRLLPRREELKPCGGRDEMCNAVLNDQWASHPTWASEDSGFVAHRKNAFEEGLHRIEEERHDYDFNIEANNKCIQLLEPIAQQMLNLAQHERETFQMPAGLGGSSTSIYKRVLKKIYGADRGAEVVNDMFTDPFAVVPVVLARLKQKDEEWRFTQREWEKVWLAQTEVMHLKSLDHMGIQVKQADKRNLSAKHLVDVIKTKHEEQRRMRSVSKKVARHQFAYELGDQEVILDLLRFMVLYGMNNGQHSAAEKERIVDFFESFIPQFFDLPEDKVQDRLKDIDRESGEEDAEDQLPAELTNGRSRRNGKKSDLLRGVLDPGRNGTKARTQKEDSAASGSKETTPDVGSGNEEEMGDAPEDPLSTDMSNERWLPIVPRATVVKGANPLLDDDGELKADGFFPRPWYNFFCNQTIYVFFSLFQILYKRLKDVRDSQQSVLDEITRAKSKLPAKEMGIAVNMLNYFDESNPDSFWPRTVDLIEDYITGEIEENRYQEVLRHYYLKKGWTLYTIPDLLKTLCRLSLICTSSDSKEKTPDLIQQFLTSRSQEETSYQTEIAARKFAEKCIKDGDMFAICWSPQNHEATVRWLQKDETTFYMDEMELRERWQYYISSYMRVEPTEGIPRSRLQKTVLARNLPSNETDSDDGIAPKPLKFDENLVLRICLNSDKIVWEKDTSEFFIYASDPETREEKAKIEERNQAVTEHRQQRFREKMVMNNAWMRGLSQDDVQKVNESFQKWLTGAVTPTSNIREGDDDMEMMQ</sequence>
<dbReference type="FunFam" id="1.20.1160.11:FF:000003">
    <property type="entry name" value="Paired amphipathic helix SIN3-like protein"/>
    <property type="match status" value="1"/>
</dbReference>
<dbReference type="Pfam" id="PF02671">
    <property type="entry name" value="PAH"/>
    <property type="match status" value="3"/>
</dbReference>
<dbReference type="SMART" id="SM00761">
    <property type="entry name" value="HDAC_interact"/>
    <property type="match status" value="1"/>
</dbReference>
<evidence type="ECO:0000256" key="7">
    <source>
        <dbReference type="PROSITE-ProRule" id="PRU00810"/>
    </source>
</evidence>
<evidence type="ECO:0000313" key="11">
    <source>
        <dbReference type="Proteomes" id="UP001295740"/>
    </source>
</evidence>
<evidence type="ECO:0000256" key="8">
    <source>
        <dbReference type="SAM" id="MobiDB-lite"/>
    </source>
</evidence>
<dbReference type="SUPFAM" id="SSF47762">
    <property type="entry name" value="PAH2 domain"/>
    <property type="match status" value="3"/>
</dbReference>
<reference evidence="10" key="1">
    <citation type="submission" date="2023-10" db="EMBL/GenBank/DDBJ databases">
        <authorList>
            <person name="Hackl T."/>
        </authorList>
    </citation>
    <scope>NUCLEOTIDE SEQUENCE</scope>
</reference>
<feature type="compositionally biased region" description="Polar residues" evidence="8">
    <location>
        <begin position="85"/>
        <end position="96"/>
    </location>
</feature>
<feature type="compositionally biased region" description="Basic and acidic residues" evidence="8">
    <location>
        <begin position="1"/>
        <end position="23"/>
    </location>
</feature>
<dbReference type="PROSITE" id="PS51477">
    <property type="entry name" value="PAH"/>
    <property type="match status" value="3"/>
</dbReference>
<dbReference type="Proteomes" id="UP001295740">
    <property type="component" value="Unassembled WGS sequence"/>
</dbReference>
<dbReference type="Gene3D" id="1.20.1160.11">
    <property type="entry name" value="Paired amphipathic helix"/>
    <property type="match status" value="3"/>
</dbReference>
<feature type="compositionally biased region" description="Polar residues" evidence="8">
    <location>
        <begin position="428"/>
        <end position="439"/>
    </location>
</feature>
<feature type="domain" description="Histone deacetylase interacting" evidence="9">
    <location>
        <begin position="725"/>
        <end position="826"/>
    </location>
</feature>
<evidence type="ECO:0000313" key="10">
    <source>
        <dbReference type="EMBL" id="CAJ2500045.1"/>
    </source>
</evidence>
<dbReference type="FunFam" id="1.20.1160.11:FF:000002">
    <property type="entry name" value="Paired amphipathic helix protein SIN3"/>
    <property type="match status" value="1"/>
</dbReference>
<dbReference type="Pfam" id="PF16879">
    <property type="entry name" value="Sin3a_C"/>
    <property type="match status" value="1"/>
</dbReference>
<evidence type="ECO:0000256" key="6">
    <source>
        <dbReference type="ARBA" id="ARBA00023242"/>
    </source>
</evidence>
<feature type="compositionally biased region" description="Low complexity" evidence="8">
    <location>
        <begin position="385"/>
        <end position="422"/>
    </location>
</feature>
<dbReference type="PANTHER" id="PTHR12346:SF0">
    <property type="entry name" value="SIN3A, ISOFORM G"/>
    <property type="match status" value="1"/>
</dbReference>
<evidence type="ECO:0000256" key="3">
    <source>
        <dbReference type="ARBA" id="ARBA00022737"/>
    </source>
</evidence>
<feature type="region of interest" description="Disordered" evidence="8">
    <location>
        <begin position="536"/>
        <end position="606"/>
    </location>
</feature>
<accession>A0AAI8V819</accession>
<evidence type="ECO:0000256" key="2">
    <source>
        <dbReference type="ARBA" id="ARBA00022491"/>
    </source>
</evidence>
<comment type="caution">
    <text evidence="10">The sequence shown here is derived from an EMBL/GenBank/DDBJ whole genome shotgun (WGS) entry which is preliminary data.</text>
</comment>
<feature type="region of interest" description="Disordered" evidence="8">
    <location>
        <begin position="377"/>
        <end position="440"/>
    </location>
</feature>
<proteinExistence type="predicted"/>
<name>A0AAI8V819_9PEZI</name>
<feature type="compositionally biased region" description="Gly residues" evidence="8">
    <location>
        <begin position="140"/>
        <end position="175"/>
    </location>
</feature>
<dbReference type="Pfam" id="PF08295">
    <property type="entry name" value="Sin3_corepress"/>
    <property type="match status" value="1"/>
</dbReference>
<dbReference type="PANTHER" id="PTHR12346">
    <property type="entry name" value="SIN3B-RELATED"/>
    <property type="match status" value="1"/>
</dbReference>
<dbReference type="InterPro" id="IPR031693">
    <property type="entry name" value="Sin3_C"/>
</dbReference>
<dbReference type="GO" id="GO:0003714">
    <property type="term" value="F:transcription corepressor activity"/>
    <property type="evidence" value="ECO:0007669"/>
    <property type="project" value="InterPro"/>
</dbReference>
<evidence type="ECO:0000256" key="5">
    <source>
        <dbReference type="ARBA" id="ARBA00023163"/>
    </source>
</evidence>
<keyword evidence="4" id="KW-0805">Transcription regulation</keyword>
<feature type="region of interest" description="Disordered" evidence="8">
    <location>
        <begin position="1"/>
        <end position="96"/>
    </location>
</feature>
<feature type="compositionally biased region" description="Acidic residues" evidence="8">
    <location>
        <begin position="1081"/>
        <end position="1090"/>
    </location>
</feature>
<feature type="region of interest" description="Disordered" evidence="8">
    <location>
        <begin position="300"/>
        <end position="341"/>
    </location>
</feature>
<dbReference type="InterPro" id="IPR003822">
    <property type="entry name" value="PAH"/>
</dbReference>
<comment type="subcellular location">
    <subcellularLocation>
        <location evidence="1 7">Nucleus</location>
    </subcellularLocation>
</comment>
<protein>
    <submittedName>
        <fullName evidence="10">Uu.00g028980.m01.CDS01</fullName>
    </submittedName>
</protein>